<reference evidence="12 13" key="1">
    <citation type="journal article" date="2018" name="Sci. Rep.">
        <title>Genomic signatures of local adaptation to the degree of environmental predictability in rotifers.</title>
        <authorList>
            <person name="Franch-Gras L."/>
            <person name="Hahn C."/>
            <person name="Garcia-Roger E.M."/>
            <person name="Carmona M.J."/>
            <person name="Serra M."/>
            <person name="Gomez A."/>
        </authorList>
    </citation>
    <scope>NUCLEOTIDE SEQUENCE [LARGE SCALE GENOMIC DNA]</scope>
    <source>
        <strain evidence="12">HYR1</strain>
    </source>
</reference>
<dbReference type="STRING" id="10195.A0A3M7PX75"/>
<dbReference type="GO" id="GO:0050806">
    <property type="term" value="P:positive regulation of synaptic transmission"/>
    <property type="evidence" value="ECO:0007669"/>
    <property type="project" value="TreeGrafter"/>
</dbReference>
<evidence type="ECO:0000256" key="6">
    <source>
        <dbReference type="ARBA" id="ARBA00022889"/>
    </source>
</evidence>
<evidence type="ECO:0000256" key="4">
    <source>
        <dbReference type="ARBA" id="ARBA00022737"/>
    </source>
</evidence>
<dbReference type="Proteomes" id="UP000276133">
    <property type="component" value="Unassembled WGS sequence"/>
</dbReference>
<keyword evidence="4" id="KW-0677">Repeat</keyword>
<comment type="caution">
    <text evidence="12">The sequence shown here is derived from an EMBL/GenBank/DDBJ whole genome shotgun (WGS) entry which is preliminary data.</text>
</comment>
<evidence type="ECO:0000256" key="10">
    <source>
        <dbReference type="SAM" id="Phobius"/>
    </source>
</evidence>
<feature type="non-terminal residue" evidence="12">
    <location>
        <position position="1"/>
    </location>
</feature>
<dbReference type="OrthoDB" id="10012272at2759"/>
<dbReference type="PANTHER" id="PTHR14139">
    <property type="entry name" value="CALSYNTENIN"/>
    <property type="match status" value="1"/>
</dbReference>
<dbReference type="GO" id="GO:0007155">
    <property type="term" value="P:cell adhesion"/>
    <property type="evidence" value="ECO:0007669"/>
    <property type="project" value="UniProtKB-KW"/>
</dbReference>
<evidence type="ECO:0000256" key="8">
    <source>
        <dbReference type="ARBA" id="ARBA00023136"/>
    </source>
</evidence>
<evidence type="ECO:0000313" key="13">
    <source>
        <dbReference type="Proteomes" id="UP000276133"/>
    </source>
</evidence>
<sequence>ENGFEPFKDIVIMKIDQPSDEPFSNEVSGEDLSDESNMLSKCAIKIMPERNLMAPSLNNEKVMFLQNLLDEYGFRFEETLNSVLISGPSSIKNYENFIRHLTFVVININEVDEASLDLIRNKKFLISCTSLESKVDSSAITVQVNLAKSESVKIQAENIAGPVAHKQLQSFVVSENDDDIVKKSSHLVPQNGPTSPIVFAILVVASCSIGFVLVFGAIKMYTSRTGGRKQVPNEENPQMEWDDSGLNITENPLDTLEVTTRRISAYFDRHTLTKSI</sequence>
<comment type="subcellular location">
    <subcellularLocation>
        <location evidence="1">Membrane</location>
        <topology evidence="1">Single-pass type I membrane protein</topology>
    </subcellularLocation>
</comment>
<dbReference type="EMBL" id="REGN01008370">
    <property type="protein sequence ID" value="RNA03746.1"/>
    <property type="molecule type" value="Genomic_DNA"/>
</dbReference>
<dbReference type="InterPro" id="IPR045588">
    <property type="entry name" value="CLSTN_C"/>
</dbReference>
<evidence type="ECO:0000256" key="2">
    <source>
        <dbReference type="ARBA" id="ARBA00022692"/>
    </source>
</evidence>
<evidence type="ECO:0000256" key="7">
    <source>
        <dbReference type="ARBA" id="ARBA00022989"/>
    </source>
</evidence>
<evidence type="ECO:0000256" key="1">
    <source>
        <dbReference type="ARBA" id="ARBA00004479"/>
    </source>
</evidence>
<dbReference type="Pfam" id="PF19699">
    <property type="entry name" value="CLSTN_C"/>
    <property type="match status" value="1"/>
</dbReference>
<keyword evidence="5" id="KW-0106">Calcium</keyword>
<keyword evidence="13" id="KW-1185">Reference proteome</keyword>
<dbReference type="GO" id="GO:0045211">
    <property type="term" value="C:postsynaptic membrane"/>
    <property type="evidence" value="ECO:0007669"/>
    <property type="project" value="TreeGrafter"/>
</dbReference>
<keyword evidence="6" id="KW-0130">Cell adhesion</keyword>
<dbReference type="GO" id="GO:0051965">
    <property type="term" value="P:positive regulation of synapse assembly"/>
    <property type="evidence" value="ECO:0007669"/>
    <property type="project" value="TreeGrafter"/>
</dbReference>
<evidence type="ECO:0000256" key="3">
    <source>
        <dbReference type="ARBA" id="ARBA00022729"/>
    </source>
</evidence>
<keyword evidence="3" id="KW-0732">Signal</keyword>
<proteinExistence type="predicted"/>
<evidence type="ECO:0000313" key="12">
    <source>
        <dbReference type="EMBL" id="RNA03746.1"/>
    </source>
</evidence>
<evidence type="ECO:0000256" key="9">
    <source>
        <dbReference type="ARBA" id="ARBA00023180"/>
    </source>
</evidence>
<organism evidence="12 13">
    <name type="scientific">Brachionus plicatilis</name>
    <name type="common">Marine rotifer</name>
    <name type="synonym">Brachionus muelleri</name>
    <dbReference type="NCBI Taxonomy" id="10195"/>
    <lineage>
        <taxon>Eukaryota</taxon>
        <taxon>Metazoa</taxon>
        <taxon>Spiralia</taxon>
        <taxon>Gnathifera</taxon>
        <taxon>Rotifera</taxon>
        <taxon>Eurotatoria</taxon>
        <taxon>Monogononta</taxon>
        <taxon>Pseudotrocha</taxon>
        <taxon>Ploima</taxon>
        <taxon>Brachionidae</taxon>
        <taxon>Brachionus</taxon>
    </lineage>
</organism>
<keyword evidence="2 10" id="KW-0812">Transmembrane</keyword>
<evidence type="ECO:0000256" key="5">
    <source>
        <dbReference type="ARBA" id="ARBA00022837"/>
    </source>
</evidence>
<accession>A0A3M7PX75</accession>
<dbReference type="GO" id="GO:0009986">
    <property type="term" value="C:cell surface"/>
    <property type="evidence" value="ECO:0007669"/>
    <property type="project" value="TreeGrafter"/>
</dbReference>
<evidence type="ECO:0000259" key="11">
    <source>
        <dbReference type="Pfam" id="PF19699"/>
    </source>
</evidence>
<feature type="domain" description="Calsyntenin C-terminal" evidence="11">
    <location>
        <begin position="67"/>
        <end position="257"/>
    </location>
</feature>
<feature type="transmembrane region" description="Helical" evidence="10">
    <location>
        <begin position="197"/>
        <end position="218"/>
    </location>
</feature>
<keyword evidence="9" id="KW-0325">Glycoprotein</keyword>
<dbReference type="AlphaFoldDB" id="A0A3M7PX75"/>
<keyword evidence="8 10" id="KW-0472">Membrane</keyword>
<protein>
    <submittedName>
        <fullName evidence="12">Calsyntenin</fullName>
    </submittedName>
</protein>
<dbReference type="PANTHER" id="PTHR14139:SF2">
    <property type="entry name" value="CALSYNTENIN-1"/>
    <property type="match status" value="1"/>
</dbReference>
<gene>
    <name evidence="12" type="ORF">BpHYR1_029776</name>
</gene>
<keyword evidence="7 10" id="KW-1133">Transmembrane helix</keyword>
<name>A0A3M7PX75_BRAPC</name>